<gene>
    <name evidence="2" type="ORF">CHS0354_028730</name>
</gene>
<organism evidence="2 3">
    <name type="scientific">Potamilus streckersoni</name>
    <dbReference type="NCBI Taxonomy" id="2493646"/>
    <lineage>
        <taxon>Eukaryota</taxon>
        <taxon>Metazoa</taxon>
        <taxon>Spiralia</taxon>
        <taxon>Lophotrochozoa</taxon>
        <taxon>Mollusca</taxon>
        <taxon>Bivalvia</taxon>
        <taxon>Autobranchia</taxon>
        <taxon>Heteroconchia</taxon>
        <taxon>Palaeoheterodonta</taxon>
        <taxon>Unionida</taxon>
        <taxon>Unionoidea</taxon>
        <taxon>Unionidae</taxon>
        <taxon>Ambleminae</taxon>
        <taxon>Lampsilini</taxon>
        <taxon>Potamilus</taxon>
    </lineage>
</organism>
<feature type="region of interest" description="Disordered" evidence="1">
    <location>
        <begin position="185"/>
        <end position="287"/>
    </location>
</feature>
<comment type="caution">
    <text evidence="2">The sequence shown here is derived from an EMBL/GenBank/DDBJ whole genome shotgun (WGS) entry which is preliminary data.</text>
</comment>
<dbReference type="EMBL" id="JAEAOA010001725">
    <property type="protein sequence ID" value="KAK3587361.1"/>
    <property type="molecule type" value="Genomic_DNA"/>
</dbReference>
<evidence type="ECO:0000256" key="1">
    <source>
        <dbReference type="SAM" id="MobiDB-lite"/>
    </source>
</evidence>
<name>A0AAE0S8K7_9BIVA</name>
<accession>A0AAE0S8K7</accession>
<dbReference type="Proteomes" id="UP001195483">
    <property type="component" value="Unassembled WGS sequence"/>
</dbReference>
<reference evidence="2" key="1">
    <citation type="journal article" date="2021" name="Genome Biol. Evol.">
        <title>A High-Quality Reference Genome for a Parasitic Bivalve with Doubly Uniparental Inheritance (Bivalvia: Unionida).</title>
        <authorList>
            <person name="Smith C.H."/>
        </authorList>
    </citation>
    <scope>NUCLEOTIDE SEQUENCE</scope>
    <source>
        <strain evidence="2">CHS0354</strain>
    </source>
</reference>
<reference evidence="2" key="2">
    <citation type="journal article" date="2021" name="Genome Biol. Evol.">
        <title>Developing a high-quality reference genome for a parasitic bivalve with doubly uniparental inheritance (Bivalvia: Unionida).</title>
        <authorList>
            <person name="Smith C.H."/>
        </authorList>
    </citation>
    <scope>NUCLEOTIDE SEQUENCE</scope>
    <source>
        <strain evidence="2">CHS0354</strain>
        <tissue evidence="2">Mantle</tissue>
    </source>
</reference>
<protein>
    <submittedName>
        <fullName evidence="2">Uncharacterized protein</fullName>
    </submittedName>
</protein>
<sequence length="287" mass="32573">MDSLIIAVQSSGTKLNAYFQTELRYKALSVTDHCHLKQKLKLKAWSPKLGKSPPLLIVREPKKKIESAVVSTYASKVASNLIFKMDEEQIEALEIGQRHRASGTKIYRVLASLSWNKPTIFRYQALIRASKTQQLKHNSNGKILKEKLQPATPKGISKTALLSKNKHFLLQNITVEEVLSSEDEGWNLTPEGERGNLSDIKPLNYTPVNKNKKNHKEEKENNLLHTQKIPHKEVQLPIKKKFKKNPTENGNTPLLKSYPPKLKKKAERGKHDPEQTDSMDSVNSDSK</sequence>
<feature type="compositionally biased region" description="Polar residues" evidence="1">
    <location>
        <begin position="276"/>
        <end position="287"/>
    </location>
</feature>
<keyword evidence="3" id="KW-1185">Reference proteome</keyword>
<dbReference type="AlphaFoldDB" id="A0AAE0S8K7"/>
<evidence type="ECO:0000313" key="2">
    <source>
        <dbReference type="EMBL" id="KAK3587361.1"/>
    </source>
</evidence>
<reference evidence="2" key="3">
    <citation type="submission" date="2023-05" db="EMBL/GenBank/DDBJ databases">
        <authorList>
            <person name="Smith C.H."/>
        </authorList>
    </citation>
    <scope>NUCLEOTIDE SEQUENCE</scope>
    <source>
        <strain evidence="2">CHS0354</strain>
        <tissue evidence="2">Mantle</tissue>
    </source>
</reference>
<proteinExistence type="predicted"/>
<evidence type="ECO:0000313" key="3">
    <source>
        <dbReference type="Proteomes" id="UP001195483"/>
    </source>
</evidence>